<dbReference type="AlphaFoldDB" id="A0A1M6Y0V0"/>
<accession>A0A1M6Y0V0</accession>
<evidence type="ECO:0000313" key="1">
    <source>
        <dbReference type="EMBL" id="SHL11743.1"/>
    </source>
</evidence>
<keyword evidence="2" id="KW-1185">Reference proteome</keyword>
<proteinExistence type="predicted"/>
<protein>
    <submittedName>
        <fullName evidence="1">Uncharacterized protein</fullName>
    </submittedName>
</protein>
<dbReference type="Proteomes" id="UP000184364">
    <property type="component" value="Unassembled WGS sequence"/>
</dbReference>
<name>A0A1M6Y0V0_9FLAO</name>
<reference evidence="2" key="1">
    <citation type="submission" date="2016-11" db="EMBL/GenBank/DDBJ databases">
        <authorList>
            <person name="Varghese N."/>
            <person name="Submissions S."/>
        </authorList>
    </citation>
    <scope>NUCLEOTIDE SEQUENCE [LARGE SCALE GENOMIC DNA]</scope>
    <source>
        <strain evidence="2">DSM 26899</strain>
    </source>
</reference>
<dbReference type="STRING" id="1302687.SAMN05444267_101248"/>
<evidence type="ECO:0000313" key="2">
    <source>
        <dbReference type="Proteomes" id="UP000184364"/>
    </source>
</evidence>
<gene>
    <name evidence="1" type="ORF">SAMN05444267_101248</name>
</gene>
<sequence>MKVIVFIFALAICNYKIMLLEAFMQMVSQLELNN</sequence>
<dbReference type="EMBL" id="FRAV01000012">
    <property type="protein sequence ID" value="SHL11743.1"/>
    <property type="molecule type" value="Genomic_DNA"/>
</dbReference>
<organism evidence="1 2">
    <name type="scientific">Chryseobacterium polytrichastri</name>
    <dbReference type="NCBI Taxonomy" id="1302687"/>
    <lineage>
        <taxon>Bacteria</taxon>
        <taxon>Pseudomonadati</taxon>
        <taxon>Bacteroidota</taxon>
        <taxon>Flavobacteriia</taxon>
        <taxon>Flavobacteriales</taxon>
        <taxon>Weeksellaceae</taxon>
        <taxon>Chryseobacterium group</taxon>
        <taxon>Chryseobacterium</taxon>
    </lineage>
</organism>